<dbReference type="Proteomes" id="UP000696573">
    <property type="component" value="Unassembled WGS sequence"/>
</dbReference>
<dbReference type="AlphaFoldDB" id="A0A9N9VLY6"/>
<evidence type="ECO:0000313" key="2">
    <source>
        <dbReference type="Proteomes" id="UP000696573"/>
    </source>
</evidence>
<organism evidence="1 2">
    <name type="scientific">Clonostachys rhizophaga</name>
    <dbReference type="NCBI Taxonomy" id="160324"/>
    <lineage>
        <taxon>Eukaryota</taxon>
        <taxon>Fungi</taxon>
        <taxon>Dikarya</taxon>
        <taxon>Ascomycota</taxon>
        <taxon>Pezizomycotina</taxon>
        <taxon>Sordariomycetes</taxon>
        <taxon>Hypocreomycetidae</taxon>
        <taxon>Hypocreales</taxon>
        <taxon>Bionectriaceae</taxon>
        <taxon>Clonostachys</taxon>
    </lineage>
</organism>
<accession>A0A9N9VLY6</accession>
<comment type="caution">
    <text evidence="1">The sequence shown here is derived from an EMBL/GenBank/DDBJ whole genome shotgun (WGS) entry which is preliminary data.</text>
</comment>
<gene>
    <name evidence="1" type="ORF">CRHIZ90672A_00008587</name>
</gene>
<dbReference type="EMBL" id="CABFNQ020000715">
    <property type="protein sequence ID" value="CAH0025882.1"/>
    <property type="molecule type" value="Genomic_DNA"/>
</dbReference>
<sequence length="248" mass="27239">MSNQSLAEAAPIESLPLAAESVVAPGAHVAATMSLARRPFYAIAHRILKDYGVRSALAHGAKAIEVDMTAWSSGWWADYDGLPTNAGDTQRRCSRPFQKSVLYGFYKSMIGKRAYHSISKGLNANEALDVDGEVAMVEKELHNLRRGQRVYPNGFFGLAMTFEPPLASLKAASKIGAFGKVFGWTLANHNDKTKVARLVNGAKVDGLIYDFKHTHYYGHADKRGALNDIIRTIWAGSRYRLANINDDP</sequence>
<keyword evidence="2" id="KW-1185">Reference proteome</keyword>
<dbReference type="GO" id="GO:0008081">
    <property type="term" value="F:phosphoric diester hydrolase activity"/>
    <property type="evidence" value="ECO:0007669"/>
    <property type="project" value="InterPro"/>
</dbReference>
<name>A0A9N9VLY6_9HYPO</name>
<dbReference type="Gene3D" id="3.20.20.190">
    <property type="entry name" value="Phosphatidylinositol (PI) phosphodiesterase"/>
    <property type="match status" value="1"/>
</dbReference>
<evidence type="ECO:0000313" key="1">
    <source>
        <dbReference type="EMBL" id="CAH0025882.1"/>
    </source>
</evidence>
<proteinExistence type="predicted"/>
<dbReference type="InterPro" id="IPR017946">
    <property type="entry name" value="PLC-like_Pdiesterase_TIM-brl"/>
</dbReference>
<dbReference type="OrthoDB" id="4907280at2759"/>
<dbReference type="GO" id="GO:0006629">
    <property type="term" value="P:lipid metabolic process"/>
    <property type="evidence" value="ECO:0007669"/>
    <property type="project" value="InterPro"/>
</dbReference>
<protein>
    <submittedName>
        <fullName evidence="1">Uncharacterized protein</fullName>
    </submittedName>
</protein>
<reference evidence="1" key="1">
    <citation type="submission" date="2021-10" db="EMBL/GenBank/DDBJ databases">
        <authorList>
            <person name="Piombo E."/>
        </authorList>
    </citation>
    <scope>NUCLEOTIDE SEQUENCE</scope>
</reference>